<evidence type="ECO:0000313" key="3">
    <source>
        <dbReference type="Proteomes" id="UP000696280"/>
    </source>
</evidence>
<protein>
    <recommendedName>
        <fullName evidence="1">Heterokaryon incompatibility domain-containing protein</fullName>
    </recommendedName>
</protein>
<dbReference type="OrthoDB" id="2157530at2759"/>
<proteinExistence type="predicted"/>
<sequence length="97" mass="10844">MTSLRRQCYLQKVVGRNSVLARACISGKSTCIQGVVLRLGSPRATLPILVNGFEHQVTVNLQSALKRLRKVDAYMEIWVDALSINQSDISERTEQVN</sequence>
<evidence type="ECO:0000259" key="1">
    <source>
        <dbReference type="Pfam" id="PF06985"/>
    </source>
</evidence>
<dbReference type="InterPro" id="IPR010730">
    <property type="entry name" value="HET"/>
</dbReference>
<dbReference type="EMBL" id="CAJVRL010000080">
    <property type="protein sequence ID" value="CAG8957510.1"/>
    <property type="molecule type" value="Genomic_DNA"/>
</dbReference>
<organism evidence="2 3">
    <name type="scientific">Hymenoscyphus fraxineus</name>
    <dbReference type="NCBI Taxonomy" id="746836"/>
    <lineage>
        <taxon>Eukaryota</taxon>
        <taxon>Fungi</taxon>
        <taxon>Dikarya</taxon>
        <taxon>Ascomycota</taxon>
        <taxon>Pezizomycotina</taxon>
        <taxon>Leotiomycetes</taxon>
        <taxon>Helotiales</taxon>
        <taxon>Helotiaceae</taxon>
        <taxon>Hymenoscyphus</taxon>
    </lineage>
</organism>
<dbReference type="PANTHER" id="PTHR24148:SF64">
    <property type="entry name" value="HETEROKARYON INCOMPATIBILITY DOMAIN-CONTAINING PROTEIN"/>
    <property type="match status" value="1"/>
</dbReference>
<accession>A0A9N9L4D6</accession>
<dbReference type="AlphaFoldDB" id="A0A9N9L4D6"/>
<dbReference type="Pfam" id="PF06985">
    <property type="entry name" value="HET"/>
    <property type="match status" value="1"/>
</dbReference>
<name>A0A9N9L4D6_9HELO</name>
<gene>
    <name evidence="2" type="ORF">HYFRA_00010376</name>
</gene>
<comment type="caution">
    <text evidence="2">The sequence shown here is derived from an EMBL/GenBank/DDBJ whole genome shotgun (WGS) entry which is preliminary data.</text>
</comment>
<feature type="domain" description="Heterokaryon incompatibility" evidence="1">
    <location>
        <begin position="47"/>
        <end position="96"/>
    </location>
</feature>
<reference evidence="2" key="1">
    <citation type="submission" date="2021-07" db="EMBL/GenBank/DDBJ databases">
        <authorList>
            <person name="Durling M."/>
        </authorList>
    </citation>
    <scope>NUCLEOTIDE SEQUENCE</scope>
</reference>
<keyword evidence="3" id="KW-1185">Reference proteome</keyword>
<evidence type="ECO:0000313" key="2">
    <source>
        <dbReference type="EMBL" id="CAG8957510.1"/>
    </source>
</evidence>
<dbReference type="Proteomes" id="UP000696280">
    <property type="component" value="Unassembled WGS sequence"/>
</dbReference>
<dbReference type="InterPro" id="IPR052895">
    <property type="entry name" value="HetReg/Transcr_Mod"/>
</dbReference>
<dbReference type="PANTHER" id="PTHR24148">
    <property type="entry name" value="ANKYRIN REPEAT DOMAIN-CONTAINING PROTEIN 39 HOMOLOG-RELATED"/>
    <property type="match status" value="1"/>
</dbReference>